<dbReference type="PANTHER" id="PTHR37842">
    <property type="match status" value="1"/>
</dbReference>
<dbReference type="GO" id="GO:0005975">
    <property type="term" value="P:carbohydrate metabolic process"/>
    <property type="evidence" value="ECO:0007669"/>
    <property type="project" value="UniProtKB-ARBA"/>
</dbReference>
<dbReference type="Gene3D" id="1.20.58.2150">
    <property type="match status" value="1"/>
</dbReference>
<organism evidence="3 4">
    <name type="scientific">Anthropogastromicrobium aceti</name>
    <dbReference type="NCBI Taxonomy" id="2981768"/>
    <lineage>
        <taxon>Bacteria</taxon>
        <taxon>Bacillati</taxon>
        <taxon>Bacillota</taxon>
        <taxon>Clostridia</taxon>
        <taxon>Lachnospirales</taxon>
        <taxon>Lachnospiraceae</taxon>
        <taxon>Anthropogastromicrobium</taxon>
    </lineage>
</organism>
<dbReference type="SUPFAM" id="SSF55545">
    <property type="entry name" value="beta-N-acetylhexosaminidase-like domain"/>
    <property type="match status" value="1"/>
</dbReference>
<dbReference type="Pfam" id="PF15979">
    <property type="entry name" value="Glyco_hydro_115"/>
    <property type="match status" value="1"/>
</dbReference>
<evidence type="ECO:0000313" key="4">
    <source>
        <dbReference type="Proteomes" id="UP001198200"/>
    </source>
</evidence>
<dbReference type="InterPro" id="IPR042301">
    <property type="entry name" value="GH115_sf"/>
</dbReference>
<dbReference type="AlphaFoldDB" id="A0AAE3E2S0"/>
<evidence type="ECO:0000256" key="1">
    <source>
        <dbReference type="ARBA" id="ARBA00022801"/>
    </source>
</evidence>
<reference evidence="3 4" key="1">
    <citation type="submission" date="2021-10" db="EMBL/GenBank/DDBJ databases">
        <title>Anaerobic single-cell dispensing facilitates the cultivation of human gut bacteria.</title>
        <authorList>
            <person name="Afrizal A."/>
        </authorList>
    </citation>
    <scope>NUCLEOTIDE SEQUENCE [LARGE SCALE GENOMIC DNA]</scope>
    <source>
        <strain evidence="3 4">CLA-AA-H224</strain>
    </source>
</reference>
<gene>
    <name evidence="3" type="ORF">LKD48_05500</name>
</gene>
<dbReference type="Proteomes" id="UP001198200">
    <property type="component" value="Unassembled WGS sequence"/>
</dbReference>
<protein>
    <submittedName>
        <fullName evidence="3">Glycosyl hydrolase 115 family protein</fullName>
    </submittedName>
</protein>
<name>A0AAE3E2S0_9FIRM</name>
<dbReference type="InterPro" id="IPR041437">
    <property type="entry name" value="GH115_C"/>
</dbReference>
<dbReference type="InterPro" id="IPR031924">
    <property type="entry name" value="GH115"/>
</dbReference>
<dbReference type="Pfam" id="PF17829">
    <property type="entry name" value="GH115_C"/>
    <property type="match status" value="1"/>
</dbReference>
<comment type="caution">
    <text evidence="3">The sequence shown here is derived from an EMBL/GenBank/DDBJ whole genome shotgun (WGS) entry which is preliminary data.</text>
</comment>
<sequence length="1182" mass="133876">MVIREYSKVELVFSSSESEAVKIALVNLRRDLIRTLDCSVTAGGIIRIIVGTVGNLPELDEKADISKLRAEDGTYRKEAFLIQEKDGELLIAGTDRRGTIYGIYDFCEWLGVSPWYFFADVPVRRRSEAVIENGYCKVDYPSVEYRGIFINDEEELEHWVWRYMGETTIGVKTYEKIFELLLRLKLNYIWPAMHVNSFNLKQENGALANRMGIVVGTSHCDMLMRSNNREWKPWLAKKGYTDVEYDFSIPGRNREILKEYWRESVEQNRDFEVSYTVGMRGIHDSGFETKSLEGLTGEKLLKAKIELLESVMAAQQEILSETLDTEPMKTFVPYKEVLELYDNGLKVPEDLTLIWTNDNYGYVRRYPGEKEKARKSGNGIYYHNSYWAPPGASYLFICSIPMSHTRNELLKAYKEGIQKVWVTNFGAIKPLEQQLSFYAKLAWEADGDANRDLETFDETIFLTRWLDSMFTGQPGKAAAALLLEFDQLTNARKLEHMDDDCFSQTSFGDEAAARMHRYEYICSELEKIYENLPEQEKDAFFQMILMKVQAAYFTNGMYYYADRSRLCIRQGKNSDAKRYTDKSHAFDLARRKLLYYYNHVMSNGKWNGILTPEDFPPPRTSMYPSCRVPLHAAADKLIVTCWNNQSELTFTDSTHGNAKWIELANAENGALSYKIEKPEWLEIVGALPTEGTLTKETRFVFSVIPQTKSSEALHSENASNDAKSSLVRHGEIVVFSGTQKVCTIPVTDKTDDVKARVQKDAEDAKLTKAVALYVAIEDSGRCVIEAENGTAVSSLDAAGWKLISNLGRSQGSLLEAEIPGAQWSCPFYLTQGGDFVLELHRFPTLCSVGRIRIGISVDNGEMNVFESQSTDEHRANWKHNILNNVDKLTGCFTGLAAGLHSLTFTAIDPYVSFTRAVLYDEKSEAGKQLSCQLTSPAKLVDGAYKRSNLGIVLSNPECEMLPKNIDLDAYCEHWYGNVTPEPRPVLYLPLAAGKDSLEDDDIIIRPEENSDTITPPQILAKAASTVTEANGIIEIDAASAMAQTAFASTNDSADGTSWNYCDSPAYNESGLAMYIEKEGLSWSEQEAPSLHYIVKAQGGHYRIWVHTWQWGDDCSHYTVGVDGVIVPEKELYGGRPLWKYASEHVWKWAPVWECELEKGQHEISVHSLNSRLRIDQIRLEKV</sequence>
<keyword evidence="1 3" id="KW-0378">Hydrolase</keyword>
<dbReference type="EMBL" id="JAJEQN010000010">
    <property type="protein sequence ID" value="MCC2221103.1"/>
    <property type="molecule type" value="Genomic_DNA"/>
</dbReference>
<evidence type="ECO:0000313" key="3">
    <source>
        <dbReference type="EMBL" id="MCC2221103.1"/>
    </source>
</evidence>
<dbReference type="InterPro" id="IPR029018">
    <property type="entry name" value="Hex-like_dom2"/>
</dbReference>
<accession>A0AAE3E2S0</accession>
<dbReference type="RefSeq" id="WP_308731455.1">
    <property type="nucleotide sequence ID" value="NZ_JAJEQN010000010.1"/>
</dbReference>
<proteinExistence type="predicted"/>
<dbReference type="GO" id="GO:0016787">
    <property type="term" value="F:hydrolase activity"/>
    <property type="evidence" value="ECO:0007669"/>
    <property type="project" value="UniProtKB-KW"/>
</dbReference>
<dbReference type="Gene3D" id="3.30.379.10">
    <property type="entry name" value="Chitobiase/beta-hexosaminidase domain 2-like"/>
    <property type="match status" value="1"/>
</dbReference>
<dbReference type="PANTHER" id="PTHR37842:SF2">
    <property type="entry name" value="GYLCOSYL HYDROLASE 115 C-TERMINAL DOMAIN-CONTAINING PROTEIN"/>
    <property type="match status" value="1"/>
</dbReference>
<keyword evidence="4" id="KW-1185">Reference proteome</keyword>
<evidence type="ECO:0000259" key="2">
    <source>
        <dbReference type="Pfam" id="PF17829"/>
    </source>
</evidence>
<dbReference type="Gene3D" id="3.20.20.520">
    <property type="entry name" value="Glycosyl hydrolase family 115"/>
    <property type="match status" value="1"/>
</dbReference>
<dbReference type="Gene3D" id="2.60.120.1620">
    <property type="match status" value="1"/>
</dbReference>
<feature type="domain" description="Gylcosyl hydrolase 115 C-terminal" evidence="2">
    <location>
        <begin position="776"/>
        <end position="921"/>
    </location>
</feature>